<dbReference type="AlphaFoldDB" id="A0A6J4JV74"/>
<dbReference type="NCBIfam" id="TIGR02023">
    <property type="entry name" value="BchP-ChlP"/>
    <property type="match status" value="1"/>
</dbReference>
<feature type="domain" description="FAD/NAD(P)-binding" evidence="11">
    <location>
        <begin position="9"/>
        <end position="171"/>
    </location>
</feature>
<evidence type="ECO:0000313" key="12">
    <source>
        <dbReference type="EMBL" id="CAA9288151.1"/>
    </source>
</evidence>
<evidence type="ECO:0000256" key="5">
    <source>
        <dbReference type="ARBA" id="ARBA00023002"/>
    </source>
</evidence>
<dbReference type="InterPro" id="IPR050407">
    <property type="entry name" value="Geranylgeranyl_reductase"/>
</dbReference>
<dbReference type="SUPFAM" id="SSF51905">
    <property type="entry name" value="FAD/NAD(P)-binding domain"/>
    <property type="match status" value="1"/>
</dbReference>
<dbReference type="EMBL" id="CADCTG010000353">
    <property type="protein sequence ID" value="CAA9288151.1"/>
    <property type="molecule type" value="Genomic_DNA"/>
</dbReference>
<dbReference type="GO" id="GO:0015979">
    <property type="term" value="P:photosynthesis"/>
    <property type="evidence" value="ECO:0007669"/>
    <property type="project" value="UniProtKB-KW"/>
</dbReference>
<proteinExistence type="inferred from homology"/>
<dbReference type="InterPro" id="IPR036188">
    <property type="entry name" value="FAD/NAD-bd_sf"/>
</dbReference>
<keyword evidence="5 12" id="KW-0560">Oxidoreductase</keyword>
<evidence type="ECO:0000256" key="1">
    <source>
        <dbReference type="ARBA" id="ARBA00006632"/>
    </source>
</evidence>
<dbReference type="InterPro" id="IPR011777">
    <property type="entry name" value="Geranylgeranyl_Rdtase_fam"/>
</dbReference>
<dbReference type="InterPro" id="IPR023753">
    <property type="entry name" value="FAD/NAD-binding_dom"/>
</dbReference>
<evidence type="ECO:0000259" key="11">
    <source>
        <dbReference type="Pfam" id="PF07992"/>
    </source>
</evidence>
<keyword evidence="6" id="KW-0149">Chlorophyll biosynthesis</keyword>
<keyword evidence="3" id="KW-0602">Photosynthesis</keyword>
<evidence type="ECO:0000256" key="4">
    <source>
        <dbReference type="ARBA" id="ARBA00022857"/>
    </source>
</evidence>
<comment type="pathway">
    <text evidence="7">Porphyrin-containing compound metabolism.</text>
</comment>
<dbReference type="NCBIfam" id="TIGR02032">
    <property type="entry name" value="GG-red-SF"/>
    <property type="match status" value="1"/>
</dbReference>
<organism evidence="12">
    <name type="scientific">uncultured Acetobacteraceae bacterium</name>
    <dbReference type="NCBI Taxonomy" id="169975"/>
    <lineage>
        <taxon>Bacteria</taxon>
        <taxon>Pseudomonadati</taxon>
        <taxon>Pseudomonadota</taxon>
        <taxon>Alphaproteobacteria</taxon>
        <taxon>Acetobacterales</taxon>
        <taxon>Acetobacteraceae</taxon>
        <taxon>environmental samples</taxon>
    </lineage>
</organism>
<dbReference type="GO" id="GO:0102067">
    <property type="term" value="F:geranylgeranyl diphosphate reductase activity"/>
    <property type="evidence" value="ECO:0007669"/>
    <property type="project" value="UniProtKB-EC"/>
</dbReference>
<accession>A0A6J4JV74</accession>
<dbReference type="GO" id="GO:0045550">
    <property type="term" value="F:geranylgeranyl reductase activity"/>
    <property type="evidence" value="ECO:0007669"/>
    <property type="project" value="InterPro"/>
</dbReference>
<dbReference type="FunFam" id="3.50.50.60:FF:000083">
    <property type="entry name" value="Geranylgeranyl diphosphate reductase"/>
    <property type="match status" value="1"/>
</dbReference>
<sequence length="420" mass="45036">MAADKDTLFDVAVVGGGPAGATAATDLARRGHTVAVLDRAGRIKPCGGAIPPKLVRDFDVPDELIVARVGGARIVSPSNRSVDMPIDGGFVGMVDRDVFDEWLRKRAVEAGAARREGAFERLDHEADGTATVHYRPRAAAKDAEPARLRARAVIGADGAMSRVARQCVPGAEETPHVFAYHEIVRSPQGSGGAYDPTRCDVYYDGALSPDFYAWIFPHGDTASVGTGSMQKGFGLRGAVGALRAISGLDGVETIRREGAPIPLHPLKRWDDGRNVVLAGDAAGVVAPASGEGIYYAMLGGRMAADAATEFLGTADARALAGARKRFMRLHGPVFWMLGAMQRHWYRDDARRERFVSICRDVDVQQLTWDAYMNKELVKARPLAHARIFFKNIAHLTGLVSPWRGVAPPPPSAVLAQGRAA</sequence>
<comment type="similarity">
    <text evidence="1">Belongs to the geranylgeranyl reductase family. ChlP subfamily.</text>
</comment>
<evidence type="ECO:0000256" key="8">
    <source>
        <dbReference type="ARBA" id="ARBA00033069"/>
    </source>
</evidence>
<evidence type="ECO:0000256" key="6">
    <source>
        <dbReference type="ARBA" id="ARBA00023171"/>
    </source>
</evidence>
<keyword evidence="4" id="KW-0521">NADP</keyword>
<name>A0A6J4JV74_9PROT</name>
<evidence type="ECO:0000256" key="9">
    <source>
        <dbReference type="ARBA" id="ARBA00047837"/>
    </source>
</evidence>
<reference evidence="12" key="1">
    <citation type="submission" date="2020-02" db="EMBL/GenBank/DDBJ databases">
        <authorList>
            <person name="Meier V. D."/>
        </authorList>
    </citation>
    <scope>NUCLEOTIDE SEQUENCE</scope>
    <source>
        <strain evidence="12">AVDCRST_MAG08</strain>
    </source>
</reference>
<evidence type="ECO:0000256" key="2">
    <source>
        <dbReference type="ARBA" id="ARBA00012380"/>
    </source>
</evidence>
<dbReference type="Pfam" id="PF07992">
    <property type="entry name" value="Pyr_redox_2"/>
    <property type="match status" value="1"/>
</dbReference>
<dbReference type="GO" id="GO:0015995">
    <property type="term" value="P:chlorophyll biosynthetic process"/>
    <property type="evidence" value="ECO:0007669"/>
    <property type="project" value="UniProtKB-KW"/>
</dbReference>
<evidence type="ECO:0000256" key="3">
    <source>
        <dbReference type="ARBA" id="ARBA00022531"/>
    </source>
</evidence>
<evidence type="ECO:0000256" key="7">
    <source>
        <dbReference type="ARBA" id="ARBA00023444"/>
    </source>
</evidence>
<dbReference type="InterPro" id="IPR010253">
    <property type="entry name" value="BchP_ChlP_pln/prok"/>
</dbReference>
<dbReference type="Gene3D" id="3.50.50.60">
    <property type="entry name" value="FAD/NAD(P)-binding domain"/>
    <property type="match status" value="1"/>
</dbReference>
<protein>
    <recommendedName>
        <fullName evidence="10">Geranylgeranyl diphosphate reductase</fullName>
        <ecNumber evidence="2">1.3.1.83</ecNumber>
    </recommendedName>
    <alternativeName>
        <fullName evidence="8">Geranylgeranyl reductase</fullName>
    </alternativeName>
</protein>
<evidence type="ECO:0000256" key="10">
    <source>
        <dbReference type="ARBA" id="ARBA00067637"/>
    </source>
</evidence>
<dbReference type="PANTHER" id="PTHR42685">
    <property type="entry name" value="GERANYLGERANYL DIPHOSPHATE REDUCTASE"/>
    <property type="match status" value="1"/>
</dbReference>
<dbReference type="PRINTS" id="PR00420">
    <property type="entry name" value="RNGMNOXGNASE"/>
</dbReference>
<dbReference type="EC" id="1.3.1.83" evidence="2"/>
<comment type="catalytic activity">
    <reaction evidence="9">
        <text>phytyl diphosphate + 3 NADP(+) = geranylgeranyl diphosphate + 3 NADPH + 3 H(+)</text>
        <dbReference type="Rhea" id="RHEA:26229"/>
        <dbReference type="ChEBI" id="CHEBI:15378"/>
        <dbReference type="ChEBI" id="CHEBI:57533"/>
        <dbReference type="ChEBI" id="CHEBI:57783"/>
        <dbReference type="ChEBI" id="CHEBI:58349"/>
        <dbReference type="ChEBI" id="CHEBI:75434"/>
        <dbReference type="EC" id="1.3.1.83"/>
    </reaction>
</comment>
<gene>
    <name evidence="12" type="ORF">AVDCRST_MAG08-4409</name>
</gene>
<dbReference type="PANTHER" id="PTHR42685:SF4">
    <property type="entry name" value="GERANYLGERANYL DIPHOSPHATE REDUCTASE, CHLOROPLASTIC"/>
    <property type="match status" value="1"/>
</dbReference>